<dbReference type="RefSeq" id="WP_132961611.1">
    <property type="nucleotide sequence ID" value="NZ_SMAH01000002.1"/>
</dbReference>
<evidence type="ECO:0000256" key="2">
    <source>
        <dbReference type="ARBA" id="ARBA00024200"/>
    </source>
</evidence>
<dbReference type="Pfam" id="PF02597">
    <property type="entry name" value="ThiS"/>
    <property type="match status" value="1"/>
</dbReference>
<sequence>MDKRIRIRLFASLREALGTAELAHTTAAATLGALRDELIARGGAWAEALGRHRPVRVALNQAMAAEETALPDGAEVAFFPPVTGG</sequence>
<dbReference type="OrthoDB" id="9801945at2"/>
<organism evidence="4 6">
    <name type="scientific">Tepidimonas ignava</name>
    <dbReference type="NCBI Taxonomy" id="114249"/>
    <lineage>
        <taxon>Bacteria</taxon>
        <taxon>Pseudomonadati</taxon>
        <taxon>Pseudomonadota</taxon>
        <taxon>Betaproteobacteria</taxon>
        <taxon>Burkholderiales</taxon>
        <taxon>Tepidimonas</taxon>
    </lineage>
</organism>
<dbReference type="GO" id="GO:0000166">
    <property type="term" value="F:nucleotide binding"/>
    <property type="evidence" value="ECO:0007669"/>
    <property type="project" value="UniProtKB-KW"/>
</dbReference>
<keyword evidence="1" id="KW-0547">Nucleotide-binding</keyword>
<dbReference type="EMBL" id="SMAH01000002">
    <property type="protein sequence ID" value="TCS99467.1"/>
    <property type="molecule type" value="Genomic_DNA"/>
</dbReference>
<dbReference type="Proteomes" id="UP000295536">
    <property type="component" value="Unassembled WGS sequence"/>
</dbReference>
<gene>
    <name evidence="5" type="primary">moaD</name>
    <name evidence="4" type="ORF">EDC36_102144</name>
    <name evidence="5" type="ORF">Tigna_01421</name>
</gene>
<comment type="caution">
    <text evidence="4">The sequence shown here is derived from an EMBL/GenBank/DDBJ whole genome shotgun (WGS) entry which is preliminary data.</text>
</comment>
<dbReference type="Proteomes" id="UP000315577">
    <property type="component" value="Unassembled WGS sequence"/>
</dbReference>
<proteinExistence type="inferred from homology"/>
<dbReference type="PANTHER" id="PTHR33359:SF1">
    <property type="entry name" value="MOLYBDOPTERIN SYNTHASE SULFUR CARRIER SUBUNIT"/>
    <property type="match status" value="1"/>
</dbReference>
<dbReference type="GO" id="GO:1990133">
    <property type="term" value="C:molybdopterin adenylyltransferase complex"/>
    <property type="evidence" value="ECO:0007669"/>
    <property type="project" value="TreeGrafter"/>
</dbReference>
<dbReference type="CDD" id="cd00754">
    <property type="entry name" value="Ubl_MoaD"/>
    <property type="match status" value="1"/>
</dbReference>
<evidence type="ECO:0000256" key="3">
    <source>
        <dbReference type="ARBA" id="ARBA00024247"/>
    </source>
</evidence>
<dbReference type="GO" id="GO:0006777">
    <property type="term" value="P:Mo-molybdopterin cofactor biosynthetic process"/>
    <property type="evidence" value="ECO:0007669"/>
    <property type="project" value="InterPro"/>
</dbReference>
<dbReference type="InterPro" id="IPR044672">
    <property type="entry name" value="MOCS2A"/>
</dbReference>
<dbReference type="InterPro" id="IPR003749">
    <property type="entry name" value="ThiS/MoaD-like"/>
</dbReference>
<dbReference type="Gene3D" id="3.10.20.30">
    <property type="match status" value="1"/>
</dbReference>
<evidence type="ECO:0000313" key="4">
    <source>
        <dbReference type="EMBL" id="TCS99467.1"/>
    </source>
</evidence>
<dbReference type="PANTHER" id="PTHR33359">
    <property type="entry name" value="MOLYBDOPTERIN SYNTHASE SULFUR CARRIER SUBUNIT"/>
    <property type="match status" value="1"/>
</dbReference>
<evidence type="ECO:0000313" key="5">
    <source>
        <dbReference type="EMBL" id="TSE21967.1"/>
    </source>
</evidence>
<dbReference type="SUPFAM" id="SSF54285">
    <property type="entry name" value="MoaD/ThiS"/>
    <property type="match status" value="1"/>
</dbReference>
<dbReference type="InterPro" id="IPR012675">
    <property type="entry name" value="Beta-grasp_dom_sf"/>
</dbReference>
<protein>
    <recommendedName>
        <fullName evidence="3">Molybdopterin synthase sulfur carrier subunit</fullName>
    </recommendedName>
</protein>
<comment type="similarity">
    <text evidence="2">Belongs to the MoaD family.</text>
</comment>
<evidence type="ECO:0000256" key="1">
    <source>
        <dbReference type="ARBA" id="ARBA00022741"/>
    </source>
</evidence>
<reference evidence="5 7" key="2">
    <citation type="submission" date="2019-07" db="EMBL/GenBank/DDBJ databases">
        <title>Tepidimonas ignava SPS-1037 draft genome.</title>
        <authorList>
            <person name="Da Costa M.S."/>
            <person name="Froufe H.J.C."/>
            <person name="Egas C."/>
            <person name="Albuquerque L."/>
        </authorList>
    </citation>
    <scope>NUCLEOTIDE SEQUENCE [LARGE SCALE GENOMIC DNA]</scope>
    <source>
        <strain evidence="5 7">SPS-1037</strain>
    </source>
</reference>
<evidence type="ECO:0000313" key="7">
    <source>
        <dbReference type="Proteomes" id="UP000315577"/>
    </source>
</evidence>
<dbReference type="EMBL" id="VJNC01000008">
    <property type="protein sequence ID" value="TSE21967.1"/>
    <property type="molecule type" value="Genomic_DNA"/>
</dbReference>
<dbReference type="InterPro" id="IPR016155">
    <property type="entry name" value="Mopterin_synth/thiamin_S_b"/>
</dbReference>
<keyword evidence="7" id="KW-1185">Reference proteome</keyword>
<reference evidence="4 6" key="1">
    <citation type="submission" date="2019-03" db="EMBL/GenBank/DDBJ databases">
        <title>Genomic Encyclopedia of Type Strains, Phase IV (KMG-IV): sequencing the most valuable type-strain genomes for metagenomic binning, comparative biology and taxonomic classification.</title>
        <authorList>
            <person name="Goeker M."/>
        </authorList>
    </citation>
    <scope>NUCLEOTIDE SEQUENCE [LARGE SCALE GENOMIC DNA]</scope>
    <source>
        <strain evidence="4 6">DSM 12034</strain>
    </source>
</reference>
<dbReference type="AlphaFoldDB" id="A0A4V2UWI0"/>
<name>A0A4V2UWI0_9BURK</name>
<evidence type="ECO:0000313" key="6">
    <source>
        <dbReference type="Proteomes" id="UP000295536"/>
    </source>
</evidence>
<accession>A0A4V2UWI0</accession>